<feature type="transmembrane region" description="Helical" evidence="8">
    <location>
        <begin position="227"/>
        <end position="249"/>
    </location>
</feature>
<evidence type="ECO:0000256" key="8">
    <source>
        <dbReference type="SAM" id="Phobius"/>
    </source>
</evidence>
<evidence type="ECO:0000256" key="5">
    <source>
        <dbReference type="ARBA" id="ARBA00022692"/>
    </source>
</evidence>
<keyword evidence="5 8" id="KW-0812">Transmembrane</keyword>
<keyword evidence="6 8" id="KW-1133">Transmembrane helix</keyword>
<evidence type="ECO:0000313" key="9">
    <source>
        <dbReference type="EMBL" id="WED66906.1"/>
    </source>
</evidence>
<evidence type="ECO:0000313" key="10">
    <source>
        <dbReference type="Proteomes" id="UP001218638"/>
    </source>
</evidence>
<dbReference type="NCBIfam" id="TIGR00792">
    <property type="entry name" value="gph"/>
    <property type="match status" value="1"/>
</dbReference>
<dbReference type="Pfam" id="PF13347">
    <property type="entry name" value="MFS_2"/>
    <property type="match status" value="1"/>
</dbReference>
<dbReference type="SUPFAM" id="SSF103473">
    <property type="entry name" value="MFS general substrate transporter"/>
    <property type="match status" value="1"/>
</dbReference>
<evidence type="ECO:0000256" key="4">
    <source>
        <dbReference type="ARBA" id="ARBA00022475"/>
    </source>
</evidence>
<keyword evidence="10" id="KW-1185">Reference proteome</keyword>
<dbReference type="GO" id="GO:0006814">
    <property type="term" value="P:sodium ion transport"/>
    <property type="evidence" value="ECO:0007669"/>
    <property type="project" value="InterPro"/>
</dbReference>
<dbReference type="InterPro" id="IPR018043">
    <property type="entry name" value="Na/Gal_symport_CS"/>
</dbReference>
<feature type="transmembrane region" description="Helical" evidence="8">
    <location>
        <begin position="79"/>
        <end position="98"/>
    </location>
</feature>
<evidence type="ECO:0000256" key="6">
    <source>
        <dbReference type="ARBA" id="ARBA00022989"/>
    </source>
</evidence>
<name>A0AAF0CS00_9BACT</name>
<evidence type="ECO:0000256" key="3">
    <source>
        <dbReference type="ARBA" id="ARBA00022448"/>
    </source>
</evidence>
<feature type="transmembrane region" description="Helical" evidence="8">
    <location>
        <begin position="315"/>
        <end position="335"/>
    </location>
</feature>
<feature type="transmembrane region" description="Helical" evidence="8">
    <location>
        <begin position="341"/>
        <end position="364"/>
    </location>
</feature>
<dbReference type="Gene3D" id="1.20.1250.20">
    <property type="entry name" value="MFS general substrate transporter like domains"/>
    <property type="match status" value="1"/>
</dbReference>
<dbReference type="GO" id="GO:0015293">
    <property type="term" value="F:symporter activity"/>
    <property type="evidence" value="ECO:0007669"/>
    <property type="project" value="InterPro"/>
</dbReference>
<gene>
    <name evidence="9" type="ORF">PXH66_08590</name>
</gene>
<evidence type="ECO:0000256" key="7">
    <source>
        <dbReference type="ARBA" id="ARBA00023136"/>
    </source>
</evidence>
<dbReference type="RefSeq" id="WP_330929657.1">
    <property type="nucleotide sequence ID" value="NZ_CP119075.1"/>
</dbReference>
<dbReference type="Proteomes" id="UP001218638">
    <property type="component" value="Chromosome"/>
</dbReference>
<organism evidence="9 10">
    <name type="scientific">Synoicihabitans lomoniglobus</name>
    <dbReference type="NCBI Taxonomy" id="2909285"/>
    <lineage>
        <taxon>Bacteria</taxon>
        <taxon>Pseudomonadati</taxon>
        <taxon>Verrucomicrobiota</taxon>
        <taxon>Opitutia</taxon>
        <taxon>Opitutales</taxon>
        <taxon>Opitutaceae</taxon>
        <taxon>Synoicihabitans</taxon>
    </lineage>
</organism>
<comment type="subcellular location">
    <subcellularLocation>
        <location evidence="1">Cell membrane</location>
        <topology evidence="1">Multi-pass membrane protein</topology>
    </subcellularLocation>
</comment>
<feature type="transmembrane region" description="Helical" evidence="8">
    <location>
        <begin position="186"/>
        <end position="206"/>
    </location>
</feature>
<dbReference type="GO" id="GO:0008643">
    <property type="term" value="P:carbohydrate transport"/>
    <property type="evidence" value="ECO:0007669"/>
    <property type="project" value="InterPro"/>
</dbReference>
<dbReference type="CDD" id="cd17332">
    <property type="entry name" value="MFS_MelB_like"/>
    <property type="match status" value="1"/>
</dbReference>
<feature type="transmembrane region" description="Helical" evidence="8">
    <location>
        <begin position="288"/>
        <end position="308"/>
    </location>
</feature>
<dbReference type="GO" id="GO:0005886">
    <property type="term" value="C:plasma membrane"/>
    <property type="evidence" value="ECO:0007669"/>
    <property type="project" value="UniProtKB-SubCell"/>
</dbReference>
<dbReference type="KEGG" id="slom:PXH66_08590"/>
<keyword evidence="7 8" id="KW-0472">Membrane</keyword>
<feature type="transmembrane region" description="Helical" evidence="8">
    <location>
        <begin position="12"/>
        <end position="28"/>
    </location>
</feature>
<feature type="transmembrane region" description="Helical" evidence="8">
    <location>
        <begin position="110"/>
        <end position="132"/>
    </location>
</feature>
<dbReference type="InterPro" id="IPR036259">
    <property type="entry name" value="MFS_trans_sf"/>
</dbReference>
<dbReference type="EMBL" id="CP119075">
    <property type="protein sequence ID" value="WED66906.1"/>
    <property type="molecule type" value="Genomic_DNA"/>
</dbReference>
<dbReference type="PANTHER" id="PTHR11328">
    <property type="entry name" value="MAJOR FACILITATOR SUPERFAMILY DOMAIN-CONTAINING PROTEIN"/>
    <property type="match status" value="1"/>
</dbReference>
<keyword evidence="3" id="KW-0813">Transport</keyword>
<accession>A0AAF0CS00</accession>
<sequence length="473" mass="51593">MIDTKLPLREKLAYGCGDFASVLFWQTFMRYLPFFYTDVFGLTAAMLANLLLFSRVLDGVSDPVIGMWADRTESKWGKFRPFILFGCMPFAIFGVLTFTTPDLGDNGKIIWAFVTYNGLMLLYTLVNIPYTAMLGVMTTNSVERTRLSSIKFIFAFAAGTVISATLLPMVSALGGAEGNPQQGWQTAFIIVGIVAVAFFLITVFGTKERIKPTPDPEATVGKDIKMLLGNNAWVLLLATTLTFILFVAVRSSVSTHYYKYYVFDGNTDVANKLSLFGNMLNFDNMVSAFNTGGQLVSMAGVLVTAMIAKNFRKGPLYITFFVLAIIATASFYVVPADQIETLFILDLLGSAASAPLPVLLWAMYADTADYGEWKNGRRTTALVFSASTMGQKVGWAVAGYIAFMMLSGVGFEANTIPSDDVKHSLVLLMSLAPAALGILSIVIFKFYPLTDQKMAGIEADLDARRAAAGTPTE</sequence>
<evidence type="ECO:0000256" key="2">
    <source>
        <dbReference type="ARBA" id="ARBA00009617"/>
    </source>
</evidence>
<comment type="similarity">
    <text evidence="2">Belongs to the sodium:galactoside symporter (TC 2.A.2) family.</text>
</comment>
<evidence type="ECO:0000256" key="1">
    <source>
        <dbReference type="ARBA" id="ARBA00004651"/>
    </source>
</evidence>
<reference evidence="9" key="1">
    <citation type="submission" date="2023-03" db="EMBL/GenBank/DDBJ databases">
        <title>Lomoglobus Profundus gen. nov., sp. nov., a novel member of the phylum Verrucomicrobia, isolated from deep-marine sediment of South China Sea.</title>
        <authorList>
            <person name="Ahmad T."/>
            <person name="Ishaq S.E."/>
            <person name="Wang F."/>
        </authorList>
    </citation>
    <scope>NUCLEOTIDE SEQUENCE</scope>
    <source>
        <strain evidence="9">LMO-M01</strain>
    </source>
</reference>
<proteinExistence type="inferred from homology"/>
<dbReference type="InterPro" id="IPR039672">
    <property type="entry name" value="MFS_2"/>
</dbReference>
<dbReference type="PROSITE" id="PS00872">
    <property type="entry name" value="NA_GALACTOSIDE_SYMP"/>
    <property type="match status" value="1"/>
</dbReference>
<dbReference type="PANTHER" id="PTHR11328:SF24">
    <property type="entry name" value="MAJOR FACILITATOR SUPERFAMILY (MFS) PROFILE DOMAIN-CONTAINING PROTEIN"/>
    <property type="match status" value="1"/>
</dbReference>
<feature type="transmembrane region" description="Helical" evidence="8">
    <location>
        <begin position="152"/>
        <end position="174"/>
    </location>
</feature>
<protein>
    <submittedName>
        <fullName evidence="9">MFS transporter</fullName>
    </submittedName>
</protein>
<feature type="transmembrane region" description="Helical" evidence="8">
    <location>
        <begin position="34"/>
        <end position="58"/>
    </location>
</feature>
<feature type="transmembrane region" description="Helical" evidence="8">
    <location>
        <begin position="423"/>
        <end position="444"/>
    </location>
</feature>
<feature type="transmembrane region" description="Helical" evidence="8">
    <location>
        <begin position="393"/>
        <end position="411"/>
    </location>
</feature>
<dbReference type="InterPro" id="IPR001927">
    <property type="entry name" value="Na/Gal_symport"/>
</dbReference>
<dbReference type="AlphaFoldDB" id="A0AAF0CS00"/>
<keyword evidence="4" id="KW-1003">Cell membrane</keyword>